<evidence type="ECO:0000259" key="2">
    <source>
        <dbReference type="Pfam" id="PF13586"/>
    </source>
</evidence>
<feature type="compositionally biased region" description="Basic and acidic residues" evidence="1">
    <location>
        <begin position="70"/>
        <end position="84"/>
    </location>
</feature>
<dbReference type="Pfam" id="PF13586">
    <property type="entry name" value="DDE_Tnp_1_2"/>
    <property type="match status" value="1"/>
</dbReference>
<feature type="region of interest" description="Disordered" evidence="1">
    <location>
        <begin position="65"/>
        <end position="84"/>
    </location>
</feature>
<dbReference type="InterPro" id="IPR025668">
    <property type="entry name" value="Tnp_DDE_dom"/>
</dbReference>
<dbReference type="AlphaFoldDB" id="A0A806K167"/>
<sequence>MADGFARLERTSFDAYNEGENLTAVIERYREREGHYPERVLADRIYRNRANLAYCGARGIRISGKPLGRPRRDPDGAQRRRGRADAVDRIEVERKFSHAKGSFGLGLIRARLKGTSKTSIALSIIALNISHIGRVLRALSSKLSTFWEFLPKIRKFAIVQ</sequence>
<protein>
    <submittedName>
        <fullName evidence="3">Transposase, IS4</fullName>
    </submittedName>
</protein>
<dbReference type="EMBL" id="JQ844227">
    <property type="protein sequence ID" value="AGS53243.1"/>
    <property type="molecule type" value="Genomic_DNA"/>
</dbReference>
<evidence type="ECO:0000256" key="1">
    <source>
        <dbReference type="SAM" id="MobiDB-lite"/>
    </source>
</evidence>
<organism evidence="3">
    <name type="scientific">uncultured bacterium contig00149</name>
    <dbReference type="NCBI Taxonomy" id="1181588"/>
    <lineage>
        <taxon>Bacteria</taxon>
        <taxon>environmental samples</taxon>
    </lineage>
</organism>
<reference evidence="3" key="1">
    <citation type="submission" date="2012-03" db="EMBL/GenBank/DDBJ databases">
        <title>Functional metagenomics reveals considerable lignocellulase gene clusters in the gut microbiome of a wood-feeding higher termite.</title>
        <authorList>
            <person name="Liu N."/>
        </authorList>
    </citation>
    <scope>NUCLEOTIDE SEQUENCE</scope>
</reference>
<proteinExistence type="predicted"/>
<accession>A0A806K167</accession>
<name>A0A806K167_9BACT</name>
<evidence type="ECO:0000313" key="3">
    <source>
        <dbReference type="EMBL" id="AGS53243.1"/>
    </source>
</evidence>
<feature type="domain" description="Transposase DDE" evidence="2">
    <location>
        <begin position="40"/>
        <end position="127"/>
    </location>
</feature>